<dbReference type="SUPFAM" id="SSF46689">
    <property type="entry name" value="Homeodomain-like"/>
    <property type="match status" value="1"/>
</dbReference>
<dbReference type="PROSITE" id="PS50977">
    <property type="entry name" value="HTH_TETR_2"/>
    <property type="match status" value="1"/>
</dbReference>
<feature type="DNA-binding region" description="H-T-H motif" evidence="4">
    <location>
        <begin position="31"/>
        <end position="50"/>
    </location>
</feature>
<accession>A0AAW9RHW6</accession>
<dbReference type="Proteomes" id="UP001359886">
    <property type="component" value="Unassembled WGS sequence"/>
</dbReference>
<evidence type="ECO:0000259" key="5">
    <source>
        <dbReference type="PROSITE" id="PS50977"/>
    </source>
</evidence>
<gene>
    <name evidence="6" type="ORF">V3330_06520</name>
</gene>
<dbReference type="PANTHER" id="PTHR30055:SF234">
    <property type="entry name" value="HTH-TYPE TRANSCRIPTIONAL REGULATOR BETI"/>
    <property type="match status" value="1"/>
</dbReference>
<evidence type="ECO:0000256" key="2">
    <source>
        <dbReference type="ARBA" id="ARBA00023125"/>
    </source>
</evidence>
<protein>
    <submittedName>
        <fullName evidence="6">TetR/AcrR family transcriptional regulator</fullName>
    </submittedName>
</protein>
<evidence type="ECO:0000313" key="7">
    <source>
        <dbReference type="Proteomes" id="UP001359886"/>
    </source>
</evidence>
<reference evidence="6 7" key="1">
    <citation type="submission" date="2024-02" db="EMBL/GenBank/DDBJ databases">
        <title>A novel Wenzhouxiangellaceae bacterium, isolated from coastal sediments.</title>
        <authorList>
            <person name="Du Z.-J."/>
            <person name="Ye Y.-Q."/>
            <person name="Zhang X.-Y."/>
        </authorList>
    </citation>
    <scope>NUCLEOTIDE SEQUENCE [LARGE SCALE GENOMIC DNA]</scope>
    <source>
        <strain evidence="6 7">CH-27</strain>
    </source>
</reference>
<dbReference type="EMBL" id="JAZHOG010000003">
    <property type="protein sequence ID" value="MEJ8567276.1"/>
    <property type="molecule type" value="Genomic_DNA"/>
</dbReference>
<proteinExistence type="predicted"/>
<dbReference type="AlphaFoldDB" id="A0AAW9RHW6"/>
<keyword evidence="3" id="KW-0804">Transcription</keyword>
<dbReference type="PANTHER" id="PTHR30055">
    <property type="entry name" value="HTH-TYPE TRANSCRIPTIONAL REGULATOR RUTR"/>
    <property type="match status" value="1"/>
</dbReference>
<dbReference type="InterPro" id="IPR009057">
    <property type="entry name" value="Homeodomain-like_sf"/>
</dbReference>
<dbReference type="SUPFAM" id="SSF48498">
    <property type="entry name" value="Tetracyclin repressor-like, C-terminal domain"/>
    <property type="match status" value="1"/>
</dbReference>
<feature type="domain" description="HTH tetR-type" evidence="5">
    <location>
        <begin position="9"/>
        <end position="68"/>
    </location>
</feature>
<dbReference type="InterPro" id="IPR001647">
    <property type="entry name" value="HTH_TetR"/>
</dbReference>
<keyword evidence="1" id="KW-0805">Transcription regulation</keyword>
<evidence type="ECO:0000256" key="1">
    <source>
        <dbReference type="ARBA" id="ARBA00023015"/>
    </source>
</evidence>
<keyword evidence="2 4" id="KW-0238">DNA-binding</keyword>
<dbReference type="GO" id="GO:0003700">
    <property type="term" value="F:DNA-binding transcription factor activity"/>
    <property type="evidence" value="ECO:0007669"/>
    <property type="project" value="TreeGrafter"/>
</dbReference>
<evidence type="ECO:0000313" key="6">
    <source>
        <dbReference type="EMBL" id="MEJ8567276.1"/>
    </source>
</evidence>
<dbReference type="GO" id="GO:0000976">
    <property type="term" value="F:transcription cis-regulatory region binding"/>
    <property type="evidence" value="ECO:0007669"/>
    <property type="project" value="TreeGrafter"/>
</dbReference>
<name>A0AAW9RHW6_9GAMM</name>
<dbReference type="Pfam" id="PF00440">
    <property type="entry name" value="TetR_N"/>
    <property type="match status" value="1"/>
</dbReference>
<sequence length="200" mass="21930">MAEQTQRVERSRAALIAAAADALVAGDGDFELQDVARRAGVSVGLPYHHFGSKAGLIAAVVGQFYEQVHATVVLSDVATRDWAEREQLRLSRLIRFLYRNDLATVVISRLARDPEVTAREAEYWTRLVELAASNIVKGQARGQLPPELNPMLVSAMICGGLRSAIGQALTARPRPKQDELTRQLWNFIIGGLQADASRLT</sequence>
<evidence type="ECO:0000256" key="3">
    <source>
        <dbReference type="ARBA" id="ARBA00023163"/>
    </source>
</evidence>
<dbReference type="InterPro" id="IPR050109">
    <property type="entry name" value="HTH-type_TetR-like_transc_reg"/>
</dbReference>
<evidence type="ECO:0000256" key="4">
    <source>
        <dbReference type="PROSITE-ProRule" id="PRU00335"/>
    </source>
</evidence>
<comment type="caution">
    <text evidence="6">The sequence shown here is derived from an EMBL/GenBank/DDBJ whole genome shotgun (WGS) entry which is preliminary data.</text>
</comment>
<organism evidence="6 7">
    <name type="scientific">Elongatibacter sediminis</name>
    <dbReference type="NCBI Taxonomy" id="3119006"/>
    <lineage>
        <taxon>Bacteria</taxon>
        <taxon>Pseudomonadati</taxon>
        <taxon>Pseudomonadota</taxon>
        <taxon>Gammaproteobacteria</taxon>
        <taxon>Chromatiales</taxon>
        <taxon>Wenzhouxiangellaceae</taxon>
        <taxon>Elongatibacter</taxon>
    </lineage>
</organism>
<keyword evidence="7" id="KW-1185">Reference proteome</keyword>
<dbReference type="InterPro" id="IPR036271">
    <property type="entry name" value="Tet_transcr_reg_TetR-rel_C_sf"/>
</dbReference>
<dbReference type="Gene3D" id="1.10.357.10">
    <property type="entry name" value="Tetracycline Repressor, domain 2"/>
    <property type="match status" value="1"/>
</dbReference>
<dbReference type="Gene3D" id="1.10.10.60">
    <property type="entry name" value="Homeodomain-like"/>
    <property type="match status" value="1"/>
</dbReference>
<dbReference type="RefSeq" id="WP_354694589.1">
    <property type="nucleotide sequence ID" value="NZ_JAZHOG010000003.1"/>
</dbReference>